<reference evidence="1" key="1">
    <citation type="submission" date="2023-06" db="EMBL/GenBank/DDBJ databases">
        <title>Genomic of Agaribacillus aureum.</title>
        <authorList>
            <person name="Wang G."/>
        </authorList>
    </citation>
    <scope>NUCLEOTIDE SEQUENCE</scope>
    <source>
        <strain evidence="1">BMA12</strain>
    </source>
</reference>
<dbReference type="PANTHER" id="PTHR43434">
    <property type="entry name" value="PHOSPHOGLYCOLATE PHOSPHATASE"/>
    <property type="match status" value="1"/>
</dbReference>
<dbReference type="Gene3D" id="3.40.50.1000">
    <property type="entry name" value="HAD superfamily/HAD-like"/>
    <property type="match status" value="1"/>
</dbReference>
<dbReference type="GO" id="GO:0016787">
    <property type="term" value="F:hydrolase activity"/>
    <property type="evidence" value="ECO:0007669"/>
    <property type="project" value="UniProtKB-KW"/>
</dbReference>
<dbReference type="InterPro" id="IPR023198">
    <property type="entry name" value="PGP-like_dom2"/>
</dbReference>
<dbReference type="InterPro" id="IPR050155">
    <property type="entry name" value="HAD-like_hydrolase_sf"/>
</dbReference>
<dbReference type="EMBL" id="JAUJEB010000001">
    <property type="protein sequence ID" value="MDN5211408.1"/>
    <property type="molecule type" value="Genomic_DNA"/>
</dbReference>
<dbReference type="InterPro" id="IPR041492">
    <property type="entry name" value="HAD_2"/>
</dbReference>
<dbReference type="SFLD" id="SFLDG01129">
    <property type="entry name" value="C1.5:_HAD__Beta-PGM__Phosphata"/>
    <property type="match status" value="1"/>
</dbReference>
<dbReference type="InterPro" id="IPR036412">
    <property type="entry name" value="HAD-like_sf"/>
</dbReference>
<dbReference type="SFLD" id="SFLDS00003">
    <property type="entry name" value="Haloacid_Dehalogenase"/>
    <property type="match status" value="1"/>
</dbReference>
<keyword evidence="1" id="KW-0378">Hydrolase</keyword>
<dbReference type="Gene3D" id="1.10.150.240">
    <property type="entry name" value="Putative phosphatase, domain 2"/>
    <property type="match status" value="1"/>
</dbReference>
<accession>A0ABT8L145</accession>
<comment type="caution">
    <text evidence="1">The sequence shown here is derived from an EMBL/GenBank/DDBJ whole genome shotgun (WGS) entry which is preliminary data.</text>
</comment>
<sequence length="215" mass="24498">MIKTLIFDFDGTIADTVPAGLEIANVLADEFNYKKIDQSQLSHYRSISSKEVIRQMGISYFKLPLLARRFKKIMRERVAELPTVKGIDEELSLLHQKGFRMGILTSNSEENVTRFLANNSWEKYFQFAKCNVRLFRKSGIIKALLKKHQLNPKQTLLIGDETRDIEAARKCGIVMMAVSWGFHTGALLGSYHPDYLIHHPSEIAKILNSLNSQGL</sequence>
<protein>
    <submittedName>
        <fullName evidence="1">HAD-IA family hydrolase</fullName>
    </submittedName>
</protein>
<proteinExistence type="predicted"/>
<dbReference type="InterPro" id="IPR023214">
    <property type="entry name" value="HAD_sf"/>
</dbReference>
<dbReference type="RefSeq" id="WP_346756741.1">
    <property type="nucleotide sequence ID" value="NZ_JAUJEB010000001.1"/>
</dbReference>
<dbReference type="PANTHER" id="PTHR43434:SF13">
    <property type="entry name" value="PHOSPHOGLYCOLATE PHOSPHATASE"/>
    <property type="match status" value="1"/>
</dbReference>
<dbReference type="Pfam" id="PF13419">
    <property type="entry name" value="HAD_2"/>
    <property type="match status" value="1"/>
</dbReference>
<organism evidence="1 2">
    <name type="scientific">Agaribacillus aureus</name>
    <dbReference type="NCBI Taxonomy" id="3051825"/>
    <lineage>
        <taxon>Bacteria</taxon>
        <taxon>Pseudomonadati</taxon>
        <taxon>Bacteroidota</taxon>
        <taxon>Cytophagia</taxon>
        <taxon>Cytophagales</taxon>
        <taxon>Splendidivirgaceae</taxon>
        <taxon>Agaribacillus</taxon>
    </lineage>
</organism>
<evidence type="ECO:0000313" key="1">
    <source>
        <dbReference type="EMBL" id="MDN5211408.1"/>
    </source>
</evidence>
<dbReference type="InterPro" id="IPR006439">
    <property type="entry name" value="HAD-SF_hydro_IA"/>
</dbReference>
<keyword evidence="2" id="KW-1185">Reference proteome</keyword>
<dbReference type="Proteomes" id="UP001172083">
    <property type="component" value="Unassembled WGS sequence"/>
</dbReference>
<gene>
    <name evidence="1" type="ORF">QQ020_05080</name>
</gene>
<name>A0ABT8L145_9BACT</name>
<dbReference type="SUPFAM" id="SSF56784">
    <property type="entry name" value="HAD-like"/>
    <property type="match status" value="1"/>
</dbReference>
<dbReference type="NCBIfam" id="TIGR01549">
    <property type="entry name" value="HAD-SF-IA-v1"/>
    <property type="match status" value="1"/>
</dbReference>
<evidence type="ECO:0000313" key="2">
    <source>
        <dbReference type="Proteomes" id="UP001172083"/>
    </source>
</evidence>